<dbReference type="PANTHER" id="PTHR31793">
    <property type="entry name" value="4-HYDROXYBENZOYL-COA THIOESTERASE FAMILY MEMBER"/>
    <property type="match status" value="1"/>
</dbReference>
<dbReference type="InterPro" id="IPR006684">
    <property type="entry name" value="YbgC/YbaW"/>
</dbReference>
<comment type="caution">
    <text evidence="3">The sequence shown here is derived from an EMBL/GenBank/DDBJ whole genome shotgun (WGS) entry which is preliminary data.</text>
</comment>
<dbReference type="Proteomes" id="UP000318995">
    <property type="component" value="Unassembled WGS sequence"/>
</dbReference>
<sequence>MPATFRFRRMVDFSDTDMAGIMHFAAFFRFMESAEHALLRSLGLSIYQQHEEGVALSFPRVSARCDYHSPARCENELDIEVVVHRLGTSSITYGFRFSHADHELAVGEMTSVCCLIQEGVRPKPTPLPQDIVALLKPYLSAS</sequence>
<name>A0A5C5VZA1_9BACT</name>
<keyword evidence="4" id="KW-1185">Reference proteome</keyword>
<evidence type="ECO:0000313" key="4">
    <source>
        <dbReference type="Proteomes" id="UP000318995"/>
    </source>
</evidence>
<gene>
    <name evidence="3" type="primary">ybgC_2</name>
    <name evidence="3" type="ORF">Pla111_22540</name>
</gene>
<comment type="similarity">
    <text evidence="1">Belongs to the 4-hydroxybenzoyl-CoA thioesterase family.</text>
</comment>
<dbReference type="OrthoDB" id="9800856at2"/>
<evidence type="ECO:0000256" key="2">
    <source>
        <dbReference type="ARBA" id="ARBA00022801"/>
    </source>
</evidence>
<reference evidence="3 4" key="1">
    <citation type="submission" date="2019-02" db="EMBL/GenBank/DDBJ databases">
        <title>Deep-cultivation of Planctomycetes and their phenomic and genomic characterization uncovers novel biology.</title>
        <authorList>
            <person name="Wiegand S."/>
            <person name="Jogler M."/>
            <person name="Boedeker C."/>
            <person name="Pinto D."/>
            <person name="Vollmers J."/>
            <person name="Rivas-Marin E."/>
            <person name="Kohn T."/>
            <person name="Peeters S.H."/>
            <person name="Heuer A."/>
            <person name="Rast P."/>
            <person name="Oberbeckmann S."/>
            <person name="Bunk B."/>
            <person name="Jeske O."/>
            <person name="Meyerdierks A."/>
            <person name="Storesund J.E."/>
            <person name="Kallscheuer N."/>
            <person name="Luecker S."/>
            <person name="Lage O.M."/>
            <person name="Pohl T."/>
            <person name="Merkel B.J."/>
            <person name="Hornburger P."/>
            <person name="Mueller R.-W."/>
            <person name="Bruemmer F."/>
            <person name="Labrenz M."/>
            <person name="Spormann A.M."/>
            <person name="Op Den Camp H."/>
            <person name="Overmann J."/>
            <person name="Amann R."/>
            <person name="Jetten M.S.M."/>
            <person name="Mascher T."/>
            <person name="Medema M.H."/>
            <person name="Devos D.P."/>
            <person name="Kaster A.-K."/>
            <person name="Ovreas L."/>
            <person name="Rohde M."/>
            <person name="Galperin M.Y."/>
            <person name="Jogler C."/>
        </authorList>
    </citation>
    <scope>NUCLEOTIDE SEQUENCE [LARGE SCALE GENOMIC DNA]</scope>
    <source>
        <strain evidence="3 4">Pla111</strain>
    </source>
</reference>
<organism evidence="3 4">
    <name type="scientific">Botrimarina hoheduenensis</name>
    <dbReference type="NCBI Taxonomy" id="2528000"/>
    <lineage>
        <taxon>Bacteria</taxon>
        <taxon>Pseudomonadati</taxon>
        <taxon>Planctomycetota</taxon>
        <taxon>Planctomycetia</taxon>
        <taxon>Pirellulales</taxon>
        <taxon>Lacipirellulaceae</taxon>
        <taxon>Botrimarina</taxon>
    </lineage>
</organism>
<dbReference type="InterPro" id="IPR029069">
    <property type="entry name" value="HotDog_dom_sf"/>
</dbReference>
<dbReference type="EMBL" id="SJPH01000004">
    <property type="protein sequence ID" value="TWT43303.1"/>
    <property type="molecule type" value="Genomic_DNA"/>
</dbReference>
<dbReference type="Pfam" id="PF13279">
    <property type="entry name" value="4HBT_2"/>
    <property type="match status" value="1"/>
</dbReference>
<dbReference type="CDD" id="cd00586">
    <property type="entry name" value="4HBT"/>
    <property type="match status" value="1"/>
</dbReference>
<dbReference type="GO" id="GO:0047617">
    <property type="term" value="F:fatty acyl-CoA hydrolase activity"/>
    <property type="evidence" value="ECO:0007669"/>
    <property type="project" value="TreeGrafter"/>
</dbReference>
<protein>
    <submittedName>
        <fullName evidence="3">Acyl-CoA thioester hydrolase YbgC</fullName>
        <ecNumber evidence="3">3.1.2.-</ecNumber>
    </submittedName>
</protein>
<keyword evidence="2 3" id="KW-0378">Hydrolase</keyword>
<dbReference type="Gene3D" id="3.10.129.10">
    <property type="entry name" value="Hotdog Thioesterase"/>
    <property type="match status" value="1"/>
</dbReference>
<dbReference type="EC" id="3.1.2.-" evidence="3"/>
<evidence type="ECO:0000256" key="1">
    <source>
        <dbReference type="ARBA" id="ARBA00005953"/>
    </source>
</evidence>
<dbReference type="InterPro" id="IPR050563">
    <property type="entry name" value="4-hydroxybenzoyl-CoA_TE"/>
</dbReference>
<proteinExistence type="inferred from homology"/>
<dbReference type="RefSeq" id="WP_146574317.1">
    <property type="nucleotide sequence ID" value="NZ_SJPH01000004.1"/>
</dbReference>
<dbReference type="PANTHER" id="PTHR31793:SF27">
    <property type="entry name" value="NOVEL THIOESTERASE SUPERFAMILY DOMAIN AND SAPOSIN A-TYPE DOMAIN CONTAINING PROTEIN (0610012H03RIK)"/>
    <property type="match status" value="1"/>
</dbReference>
<dbReference type="SUPFAM" id="SSF54637">
    <property type="entry name" value="Thioesterase/thiol ester dehydrase-isomerase"/>
    <property type="match status" value="1"/>
</dbReference>
<evidence type="ECO:0000313" key="3">
    <source>
        <dbReference type="EMBL" id="TWT43303.1"/>
    </source>
</evidence>
<dbReference type="PIRSF" id="PIRSF003230">
    <property type="entry name" value="YbgC"/>
    <property type="match status" value="1"/>
</dbReference>
<dbReference type="AlphaFoldDB" id="A0A5C5VZA1"/>
<accession>A0A5C5VZA1</accession>